<sequence>MVGWSVGYSIVSSQSQRTGLVWPSGLACQMVWVEDLQTCRRTLVRSQLRTIGLSDHFQEKDTLLSFSADFVAVRLQTVGSSGVCATPIIQHSLRVFCVVWAKSAVLQSAACNQFSDMQIAHVKPKFGVCVCMTSSTLRCPASPRGILDPGTPSIYGAPISLGGAIGNHGTDWTYPADCSSSVWGAGAGTARIEAKVRSSGLVPRSGSFFPETPEDCA</sequence>
<organism evidence="1 2">
    <name type="scientific">Clohesyomyces aquaticus</name>
    <dbReference type="NCBI Taxonomy" id="1231657"/>
    <lineage>
        <taxon>Eukaryota</taxon>
        <taxon>Fungi</taxon>
        <taxon>Dikarya</taxon>
        <taxon>Ascomycota</taxon>
        <taxon>Pezizomycotina</taxon>
        <taxon>Dothideomycetes</taxon>
        <taxon>Pleosporomycetidae</taxon>
        <taxon>Pleosporales</taxon>
        <taxon>Lindgomycetaceae</taxon>
        <taxon>Clohesyomyces</taxon>
    </lineage>
</organism>
<dbReference type="EMBL" id="MCFA01000010">
    <property type="protein sequence ID" value="ORY17833.1"/>
    <property type="molecule type" value="Genomic_DNA"/>
</dbReference>
<accession>A0A1Y2A5R0</accession>
<name>A0A1Y2A5R0_9PLEO</name>
<protein>
    <submittedName>
        <fullName evidence="1">Uncharacterized protein</fullName>
    </submittedName>
</protein>
<keyword evidence="2" id="KW-1185">Reference proteome</keyword>
<dbReference type="AlphaFoldDB" id="A0A1Y2A5R0"/>
<dbReference type="Proteomes" id="UP000193144">
    <property type="component" value="Unassembled WGS sequence"/>
</dbReference>
<proteinExistence type="predicted"/>
<reference evidence="1 2" key="1">
    <citation type="submission" date="2016-07" db="EMBL/GenBank/DDBJ databases">
        <title>Pervasive Adenine N6-methylation of Active Genes in Fungi.</title>
        <authorList>
            <consortium name="DOE Joint Genome Institute"/>
            <person name="Mondo S.J."/>
            <person name="Dannebaum R.O."/>
            <person name="Kuo R.C."/>
            <person name="Labutti K."/>
            <person name="Haridas S."/>
            <person name="Kuo A."/>
            <person name="Salamov A."/>
            <person name="Ahrendt S.R."/>
            <person name="Lipzen A."/>
            <person name="Sullivan W."/>
            <person name="Andreopoulos W.B."/>
            <person name="Clum A."/>
            <person name="Lindquist E."/>
            <person name="Daum C."/>
            <person name="Ramamoorthy G.K."/>
            <person name="Gryganskyi A."/>
            <person name="Culley D."/>
            <person name="Magnuson J.K."/>
            <person name="James T.Y."/>
            <person name="O'Malley M.A."/>
            <person name="Stajich J.E."/>
            <person name="Spatafora J.W."/>
            <person name="Visel A."/>
            <person name="Grigoriev I.V."/>
        </authorList>
    </citation>
    <scope>NUCLEOTIDE SEQUENCE [LARGE SCALE GENOMIC DNA]</scope>
    <source>
        <strain evidence="1 2">CBS 115471</strain>
    </source>
</reference>
<evidence type="ECO:0000313" key="2">
    <source>
        <dbReference type="Proteomes" id="UP000193144"/>
    </source>
</evidence>
<comment type="caution">
    <text evidence="1">The sequence shown here is derived from an EMBL/GenBank/DDBJ whole genome shotgun (WGS) entry which is preliminary data.</text>
</comment>
<gene>
    <name evidence="1" type="ORF">BCR34DRAFT_583395</name>
</gene>
<evidence type="ECO:0000313" key="1">
    <source>
        <dbReference type="EMBL" id="ORY17833.1"/>
    </source>
</evidence>